<dbReference type="EMBL" id="JAMQOL010000058">
    <property type="protein sequence ID" value="MCM4083283.1"/>
    <property type="molecule type" value="Genomic_DNA"/>
</dbReference>
<proteinExistence type="predicted"/>
<sequence>MTEGSRLAVEDVASYPHEMRFELLDGRFVRRPHSTMVHQDHILPYARAGIPAYWLVDSLADEIAVTEFAWGLKVNASSTGILPSTS</sequence>
<evidence type="ECO:0008006" key="3">
    <source>
        <dbReference type="Google" id="ProtNLM"/>
    </source>
</evidence>
<gene>
    <name evidence="1" type="ORF">LXN57_37620</name>
</gene>
<protein>
    <recommendedName>
        <fullName evidence="3">Restriction endonuclease domain-containing protein</fullName>
    </recommendedName>
</protein>
<organism evidence="1 2">
    <name type="scientific">Paractinoplanes hotanensis</name>
    <dbReference type="NCBI Taxonomy" id="2906497"/>
    <lineage>
        <taxon>Bacteria</taxon>
        <taxon>Bacillati</taxon>
        <taxon>Actinomycetota</taxon>
        <taxon>Actinomycetes</taxon>
        <taxon>Micromonosporales</taxon>
        <taxon>Micromonosporaceae</taxon>
        <taxon>Paractinoplanes</taxon>
    </lineage>
</organism>
<comment type="caution">
    <text evidence="1">The sequence shown here is derived from an EMBL/GenBank/DDBJ whole genome shotgun (WGS) entry which is preliminary data.</text>
</comment>
<evidence type="ECO:0000313" key="1">
    <source>
        <dbReference type="EMBL" id="MCM4083283.1"/>
    </source>
</evidence>
<keyword evidence="2" id="KW-1185">Reference proteome</keyword>
<dbReference type="RefSeq" id="WP_251802993.1">
    <property type="nucleotide sequence ID" value="NZ_JAMQOL010000058.1"/>
</dbReference>
<name>A0ABT0YCR8_9ACTN</name>
<evidence type="ECO:0000313" key="2">
    <source>
        <dbReference type="Proteomes" id="UP001523216"/>
    </source>
</evidence>
<reference evidence="1 2" key="1">
    <citation type="submission" date="2022-06" db="EMBL/GenBank/DDBJ databases">
        <title>Actinoplanes abujensis sp. nov., isolated from Nigerian arid soil.</title>
        <authorList>
            <person name="Ding P."/>
        </authorList>
    </citation>
    <scope>NUCLEOTIDE SEQUENCE [LARGE SCALE GENOMIC DNA]</scope>
    <source>
        <strain evidence="2">TRM88002</strain>
    </source>
</reference>
<dbReference type="Proteomes" id="UP001523216">
    <property type="component" value="Unassembled WGS sequence"/>
</dbReference>
<accession>A0ABT0YCR8</accession>